<dbReference type="AlphaFoldDB" id="A0A8H7EZY4"/>
<dbReference type="InterPro" id="IPR029058">
    <property type="entry name" value="AB_hydrolase_fold"/>
</dbReference>
<feature type="domain" description="Fungal lipase-type" evidence="5">
    <location>
        <begin position="66"/>
        <end position="203"/>
    </location>
</feature>
<dbReference type="InterPro" id="IPR002921">
    <property type="entry name" value="Fungal_lipase-type"/>
</dbReference>
<keyword evidence="1" id="KW-1015">Disulfide bond</keyword>
<comment type="catalytic activity">
    <reaction evidence="3">
        <text>a diacylglycerol + H2O = a monoacylglycerol + a fatty acid + H(+)</text>
        <dbReference type="Rhea" id="RHEA:32731"/>
        <dbReference type="ChEBI" id="CHEBI:15377"/>
        <dbReference type="ChEBI" id="CHEBI:15378"/>
        <dbReference type="ChEBI" id="CHEBI:17408"/>
        <dbReference type="ChEBI" id="CHEBI:18035"/>
        <dbReference type="ChEBI" id="CHEBI:28868"/>
    </reaction>
</comment>
<dbReference type="CDD" id="cd00519">
    <property type="entry name" value="Lipase_3"/>
    <property type="match status" value="1"/>
</dbReference>
<accession>A0A8H7EZY4</accession>
<evidence type="ECO:0000256" key="2">
    <source>
        <dbReference type="ARBA" id="ARBA00043996"/>
    </source>
</evidence>
<proteinExistence type="inferred from homology"/>
<reference evidence="6 7" key="1">
    <citation type="journal article" name="Sci. Rep.">
        <title>Telomere-to-telomere assembled and centromere annotated genomes of the two main subspecies of the button mushroom Agaricus bisporus reveal especially polymorphic chromosome ends.</title>
        <authorList>
            <person name="Sonnenberg A.S.M."/>
            <person name="Sedaghat-Telgerd N."/>
            <person name="Lavrijssen B."/>
            <person name="Ohm R.A."/>
            <person name="Hendrickx P.M."/>
            <person name="Scholtmeijer K."/>
            <person name="Baars J.J.P."/>
            <person name="van Peer A."/>
        </authorList>
    </citation>
    <scope>NUCLEOTIDE SEQUENCE [LARGE SCALE GENOMIC DNA]</scope>
    <source>
        <strain evidence="6 7">H119_p4</strain>
    </source>
</reference>
<dbReference type="PANTHER" id="PTHR45856:SF24">
    <property type="entry name" value="FUNGAL LIPASE-LIKE DOMAIN-CONTAINING PROTEIN"/>
    <property type="match status" value="1"/>
</dbReference>
<evidence type="ECO:0000313" key="7">
    <source>
        <dbReference type="Proteomes" id="UP000629468"/>
    </source>
</evidence>
<protein>
    <recommendedName>
        <fullName evidence="5">Fungal lipase-type domain-containing protein</fullName>
    </recommendedName>
</protein>
<dbReference type="SUPFAM" id="SSF53474">
    <property type="entry name" value="alpha/beta-Hydrolases"/>
    <property type="match status" value="1"/>
</dbReference>
<dbReference type="EMBL" id="JABXXO010000009">
    <property type="protein sequence ID" value="KAF7770752.1"/>
    <property type="molecule type" value="Genomic_DNA"/>
</dbReference>
<dbReference type="Pfam" id="PF01764">
    <property type="entry name" value="Lipase_3"/>
    <property type="match status" value="1"/>
</dbReference>
<name>A0A8H7EZY4_AGABI</name>
<dbReference type="InterPro" id="IPR051218">
    <property type="entry name" value="Sec_MonoDiacylglyc_Lipase"/>
</dbReference>
<comment type="similarity">
    <text evidence="2">Belongs to the AB hydrolase superfamily. Lipase family. Class 3 subfamily.</text>
</comment>
<evidence type="ECO:0000256" key="4">
    <source>
        <dbReference type="ARBA" id="ARBA00048461"/>
    </source>
</evidence>
<comment type="caution">
    <text evidence="6">The sequence shown here is derived from an EMBL/GenBank/DDBJ whole genome shotgun (WGS) entry which is preliminary data.</text>
</comment>
<dbReference type="PANTHER" id="PTHR45856">
    <property type="entry name" value="ALPHA/BETA-HYDROLASES SUPERFAMILY PROTEIN"/>
    <property type="match status" value="1"/>
</dbReference>
<evidence type="ECO:0000313" key="6">
    <source>
        <dbReference type="EMBL" id="KAF7770752.1"/>
    </source>
</evidence>
<dbReference type="Gene3D" id="3.40.50.1820">
    <property type="entry name" value="alpha/beta hydrolase"/>
    <property type="match status" value="1"/>
</dbReference>
<comment type="catalytic activity">
    <reaction evidence="4">
        <text>a monoacylglycerol + H2O = glycerol + a fatty acid + H(+)</text>
        <dbReference type="Rhea" id="RHEA:15245"/>
        <dbReference type="ChEBI" id="CHEBI:15377"/>
        <dbReference type="ChEBI" id="CHEBI:15378"/>
        <dbReference type="ChEBI" id="CHEBI:17408"/>
        <dbReference type="ChEBI" id="CHEBI:17754"/>
        <dbReference type="ChEBI" id="CHEBI:28868"/>
    </reaction>
</comment>
<evidence type="ECO:0000256" key="1">
    <source>
        <dbReference type="ARBA" id="ARBA00023157"/>
    </source>
</evidence>
<evidence type="ECO:0000259" key="5">
    <source>
        <dbReference type="Pfam" id="PF01764"/>
    </source>
</evidence>
<organism evidence="6 7">
    <name type="scientific">Agaricus bisporus var. burnettii</name>
    <dbReference type="NCBI Taxonomy" id="192524"/>
    <lineage>
        <taxon>Eukaryota</taxon>
        <taxon>Fungi</taxon>
        <taxon>Dikarya</taxon>
        <taxon>Basidiomycota</taxon>
        <taxon>Agaricomycotina</taxon>
        <taxon>Agaricomycetes</taxon>
        <taxon>Agaricomycetidae</taxon>
        <taxon>Agaricales</taxon>
        <taxon>Agaricineae</taxon>
        <taxon>Agaricaceae</taxon>
        <taxon>Agaricus</taxon>
    </lineage>
</organism>
<dbReference type="GO" id="GO:0006629">
    <property type="term" value="P:lipid metabolic process"/>
    <property type="evidence" value="ECO:0007669"/>
    <property type="project" value="InterPro"/>
</dbReference>
<sequence length="266" mass="28943">MDSTCTTGSISSALYQDLVHYFKFASSAYSVICPRPNGKKLVLPFSSLGGDIQGYVARDDDRREIIVAFRGSSSILDFVADVQLLLVPFIAPGVKAPPAVKVHTGFLLSWDSIAVEVRIIIAQQIKFHPDYAIVTTGHSLGGVLSLYSAITFKQLYPKTTVRTYSYGAPRAGNKEFAMYVNGLFGENAHRVVHANDGVPTIIPTALGYRHHGIEYWQYTTPASEETTRACAADGEDPTCSASIPTKGINPAHWTYFGISATKPFCL</sequence>
<gene>
    <name evidence="6" type="ORF">Agabi119p4_6726</name>
</gene>
<evidence type="ECO:0000256" key="3">
    <source>
        <dbReference type="ARBA" id="ARBA00047591"/>
    </source>
</evidence>
<dbReference type="Proteomes" id="UP000629468">
    <property type="component" value="Unassembled WGS sequence"/>
</dbReference>